<dbReference type="InterPro" id="IPR007842">
    <property type="entry name" value="HEPN_dom"/>
</dbReference>
<accession>A0A2J7TMA4</accession>
<dbReference type="Gene3D" id="1.20.120.330">
    <property type="entry name" value="Nucleotidyltransferases domain 2"/>
    <property type="match status" value="1"/>
</dbReference>
<organism evidence="2 3">
    <name type="scientific">Methylocella silvestris</name>
    <dbReference type="NCBI Taxonomy" id="199596"/>
    <lineage>
        <taxon>Bacteria</taxon>
        <taxon>Pseudomonadati</taxon>
        <taxon>Pseudomonadota</taxon>
        <taxon>Alphaproteobacteria</taxon>
        <taxon>Hyphomicrobiales</taxon>
        <taxon>Beijerinckiaceae</taxon>
        <taxon>Methylocella</taxon>
    </lineage>
</organism>
<gene>
    <name evidence="2" type="ORF">CR492_03160</name>
</gene>
<reference evidence="2 3" key="1">
    <citation type="submission" date="2017-10" db="EMBL/GenBank/DDBJ databases">
        <title>Genome announcement of Methylocella silvestris TVC from permafrost.</title>
        <authorList>
            <person name="Wang J."/>
            <person name="Geng K."/>
            <person name="Ul-Haque F."/>
            <person name="Crombie A.T."/>
            <person name="Street L.E."/>
            <person name="Wookey P.A."/>
            <person name="Murrell J.C."/>
            <person name="Pratscher J."/>
        </authorList>
    </citation>
    <scope>NUCLEOTIDE SEQUENCE [LARGE SCALE GENOMIC DNA]</scope>
    <source>
        <strain evidence="2 3">TVC</strain>
    </source>
</reference>
<dbReference type="EMBL" id="PDZR01000001">
    <property type="protein sequence ID" value="PNG27902.1"/>
    <property type="molecule type" value="Genomic_DNA"/>
</dbReference>
<dbReference type="Pfam" id="PF05168">
    <property type="entry name" value="HEPN"/>
    <property type="match status" value="1"/>
</dbReference>
<dbReference type="AlphaFoldDB" id="A0A2J7TMA4"/>
<evidence type="ECO:0000259" key="1">
    <source>
        <dbReference type="Pfam" id="PF05168"/>
    </source>
</evidence>
<proteinExistence type="predicted"/>
<name>A0A2J7TMA4_METSI</name>
<evidence type="ECO:0000313" key="3">
    <source>
        <dbReference type="Proteomes" id="UP000236286"/>
    </source>
</evidence>
<evidence type="ECO:0000313" key="2">
    <source>
        <dbReference type="EMBL" id="PNG27902.1"/>
    </source>
</evidence>
<comment type="caution">
    <text evidence="2">The sequence shown here is derived from an EMBL/GenBank/DDBJ whole genome shotgun (WGS) entry which is preliminary data.</text>
</comment>
<dbReference type="OrthoDB" id="7569346at2"/>
<sequence length="324" mass="36896">MGRTDLREDRMSARCGVFCCTSAKDASINTITFPQDADSFDRGTRISPDMLKLHAAPFLEALIRISKMAQVLSWMRAEGHVRQMSFEIFQEFVDHSVAFATMCSELQLAMTTISANKLILCCEEISDRSKNGTVELDFQTVLGLQARTDEVCSRIKDELGLRLLLVIPTHTAMHYDQIVPSFGRDFEERFPGAKYDLSEAGKCIALGRSTAAVFHLMRILESGLRAVHVYLGIDVAAAGIERNWGRILGRIREKITERGRDWIERDDFQEIFALLSSAKDAWRNPTMHVEKKYTEEEAEEIFVSIRSFMKRLSRRMKEDGKPQD</sequence>
<protein>
    <recommendedName>
        <fullName evidence="1">HEPN domain-containing protein</fullName>
    </recommendedName>
</protein>
<dbReference type="Proteomes" id="UP000236286">
    <property type="component" value="Unassembled WGS sequence"/>
</dbReference>
<dbReference type="RefSeq" id="WP_102842210.1">
    <property type="nucleotide sequence ID" value="NZ_PDZR01000001.1"/>
</dbReference>
<feature type="domain" description="HEPN" evidence="1">
    <location>
        <begin position="190"/>
        <end position="311"/>
    </location>
</feature>